<dbReference type="OrthoDB" id="10644695at2759"/>
<dbReference type="OMA" id="IPISTWR"/>
<organism evidence="2 3">
    <name type="scientific">Dactylellina haptotyla (strain CBS 200.50)</name>
    <name type="common">Nematode-trapping fungus</name>
    <name type="synonym">Monacrosporium haptotylum</name>
    <dbReference type="NCBI Taxonomy" id="1284197"/>
    <lineage>
        <taxon>Eukaryota</taxon>
        <taxon>Fungi</taxon>
        <taxon>Dikarya</taxon>
        <taxon>Ascomycota</taxon>
        <taxon>Pezizomycotina</taxon>
        <taxon>Orbiliomycetes</taxon>
        <taxon>Orbiliales</taxon>
        <taxon>Orbiliaceae</taxon>
        <taxon>Dactylellina</taxon>
    </lineage>
</organism>
<feature type="region of interest" description="Disordered" evidence="1">
    <location>
        <begin position="148"/>
        <end position="209"/>
    </location>
</feature>
<protein>
    <submittedName>
        <fullName evidence="2">Uncharacterized protein</fullName>
    </submittedName>
</protein>
<accession>S8C1R8</accession>
<dbReference type="AlphaFoldDB" id="S8C1R8"/>
<dbReference type="HOGENOM" id="CLU_1199777_0_0_1"/>
<evidence type="ECO:0000256" key="1">
    <source>
        <dbReference type="SAM" id="MobiDB-lite"/>
    </source>
</evidence>
<dbReference type="EMBL" id="AQGS01000003">
    <property type="protein sequence ID" value="EPS45703.1"/>
    <property type="molecule type" value="Genomic_DNA"/>
</dbReference>
<proteinExistence type="predicted"/>
<reference evidence="2 3" key="1">
    <citation type="journal article" date="2013" name="PLoS Genet.">
        <title>Genomic mechanisms accounting for the adaptation to parasitism in nematode-trapping fungi.</title>
        <authorList>
            <person name="Meerupati T."/>
            <person name="Andersson K.M."/>
            <person name="Friman E."/>
            <person name="Kumar D."/>
            <person name="Tunlid A."/>
            <person name="Ahren D."/>
        </authorList>
    </citation>
    <scope>NUCLEOTIDE SEQUENCE [LARGE SCALE GENOMIC DNA]</scope>
    <source>
        <strain evidence="2 3">CBS 200.50</strain>
    </source>
</reference>
<feature type="compositionally biased region" description="Low complexity" evidence="1">
    <location>
        <begin position="191"/>
        <end position="201"/>
    </location>
</feature>
<comment type="caution">
    <text evidence="2">The sequence shown here is derived from an EMBL/GenBank/DDBJ whole genome shotgun (WGS) entry which is preliminary data.</text>
</comment>
<name>S8C1R8_DACHA</name>
<dbReference type="Proteomes" id="UP000015100">
    <property type="component" value="Unassembled WGS sequence"/>
</dbReference>
<reference evidence="3" key="2">
    <citation type="submission" date="2013-04" db="EMBL/GenBank/DDBJ databases">
        <title>Genomic mechanisms accounting for the adaptation to parasitism in nematode-trapping fungi.</title>
        <authorList>
            <person name="Ahren D.G."/>
        </authorList>
    </citation>
    <scope>NUCLEOTIDE SEQUENCE [LARGE SCALE GENOMIC DNA]</scope>
    <source>
        <strain evidence="3">CBS 200.50</strain>
    </source>
</reference>
<gene>
    <name evidence="2" type="ORF">H072_214</name>
</gene>
<evidence type="ECO:0000313" key="3">
    <source>
        <dbReference type="Proteomes" id="UP000015100"/>
    </source>
</evidence>
<sequence>MDLDPAEDQYPEHYYTYDLVGKDTVYTAYPSVVLQNMTNMSTSLREQERNAYRRKKLDREFERKREEIIKFHAEFTRVLDEIKSLFLIQSVSTTGFTAGEAEIQRQNLGETTEFDAYQTRSTNVNPHMVSGLPGSVAPMSAKMKVNENIDPSTHKKKKIPSFLRHEKPSPPHSPEPTTPRRQGRFGVSAMNRNSGRNTRSSGSRRPRTIPAERLALLDIEESDVRRRLNFT</sequence>
<evidence type="ECO:0000313" key="2">
    <source>
        <dbReference type="EMBL" id="EPS45703.1"/>
    </source>
</evidence>
<keyword evidence="3" id="KW-1185">Reference proteome</keyword>